<proteinExistence type="predicted"/>
<sequence>QKEKPPKKPKEKPPKGPADGPKGSKKPKEKPPKAPKKGAGGKQPKTPAALPEEGPEGPRPPPPPARTEEPAGPPPRQPLWPYEEEEEEEGGGRRELPEETEPPTLDYNDQLEREDYEDFEYIRRQQRPRKPLSRQKPSRVWPAAEKPSECGGAEGTPWAEPPPPPPPPERDYDDGLERPDYDDLDYGLPPLPPPPPAKPEKYPDKEDEMETDEEKLKP</sequence>
<dbReference type="Proteomes" id="UP000531938">
    <property type="component" value="Unassembled WGS sequence"/>
</dbReference>
<name>A0A7K7BA82_9AVES</name>
<accession>A0A7K7BA82</accession>
<feature type="region of interest" description="Disordered" evidence="1">
    <location>
        <begin position="1"/>
        <end position="218"/>
    </location>
</feature>
<protein>
    <submittedName>
        <fullName evidence="2">AEBP1 protein</fullName>
    </submittedName>
</protein>
<feature type="compositionally biased region" description="Basic residues" evidence="1">
    <location>
        <begin position="124"/>
        <end position="137"/>
    </location>
</feature>
<gene>
    <name evidence="2" type="primary">Aebp1</name>
    <name evidence="2" type="ORF">NOTORN_R03963</name>
</gene>
<evidence type="ECO:0000313" key="2">
    <source>
        <dbReference type="EMBL" id="NWY05189.1"/>
    </source>
</evidence>
<feature type="compositionally biased region" description="Basic and acidic residues" evidence="1">
    <location>
        <begin position="168"/>
        <end position="181"/>
    </location>
</feature>
<feature type="compositionally biased region" description="Basic residues" evidence="1">
    <location>
        <begin position="23"/>
        <end position="36"/>
    </location>
</feature>
<reference evidence="2 3" key="1">
    <citation type="submission" date="2019-09" db="EMBL/GenBank/DDBJ databases">
        <title>Bird 10,000 Genomes (B10K) Project - Family phase.</title>
        <authorList>
            <person name="Zhang G."/>
        </authorList>
    </citation>
    <scope>NUCLEOTIDE SEQUENCE [LARGE SCALE GENOMIC DNA]</scope>
    <source>
        <strain evidence="2">B10K-MSB-03</strain>
    </source>
</reference>
<evidence type="ECO:0000256" key="1">
    <source>
        <dbReference type="SAM" id="MobiDB-lite"/>
    </source>
</evidence>
<comment type="caution">
    <text evidence="2">The sequence shown here is derived from an EMBL/GenBank/DDBJ whole genome shotgun (WGS) entry which is preliminary data.</text>
</comment>
<keyword evidence="3" id="KW-1185">Reference proteome</keyword>
<feature type="non-terminal residue" evidence="2">
    <location>
        <position position="1"/>
    </location>
</feature>
<feature type="non-terminal residue" evidence="2">
    <location>
        <position position="218"/>
    </location>
</feature>
<dbReference type="AlphaFoldDB" id="A0A7K7BA82"/>
<dbReference type="EMBL" id="VZSH01000231">
    <property type="protein sequence ID" value="NWY05189.1"/>
    <property type="molecule type" value="Genomic_DNA"/>
</dbReference>
<feature type="compositionally biased region" description="Pro residues" evidence="1">
    <location>
        <begin position="57"/>
        <end position="78"/>
    </location>
</feature>
<feature type="compositionally biased region" description="Acidic residues" evidence="1">
    <location>
        <begin position="205"/>
        <end position="218"/>
    </location>
</feature>
<feature type="compositionally biased region" description="Basic and acidic residues" evidence="1">
    <location>
        <begin position="1"/>
        <end position="14"/>
    </location>
</feature>
<evidence type="ECO:0000313" key="3">
    <source>
        <dbReference type="Proteomes" id="UP000531938"/>
    </source>
</evidence>
<feature type="compositionally biased region" description="Low complexity" evidence="1">
    <location>
        <begin position="42"/>
        <end position="52"/>
    </location>
</feature>
<organism evidence="2 3">
    <name type="scientific">Nothoprocta ornata</name>
    <dbReference type="NCBI Taxonomy" id="83376"/>
    <lineage>
        <taxon>Eukaryota</taxon>
        <taxon>Metazoa</taxon>
        <taxon>Chordata</taxon>
        <taxon>Craniata</taxon>
        <taxon>Vertebrata</taxon>
        <taxon>Euteleostomi</taxon>
        <taxon>Archelosauria</taxon>
        <taxon>Archosauria</taxon>
        <taxon>Dinosauria</taxon>
        <taxon>Saurischia</taxon>
        <taxon>Theropoda</taxon>
        <taxon>Coelurosauria</taxon>
        <taxon>Aves</taxon>
        <taxon>Palaeognathae</taxon>
        <taxon>Tinamiformes</taxon>
        <taxon>Tinamidae</taxon>
        <taxon>Nothoprocta</taxon>
    </lineage>
</organism>